<comment type="caution">
    <text evidence="1">The sequence shown here is derived from an EMBL/GenBank/DDBJ whole genome shotgun (WGS) entry which is preliminary data.</text>
</comment>
<protein>
    <submittedName>
        <fullName evidence="1">Uncharacterized protein</fullName>
    </submittedName>
</protein>
<organism evidence="1 2">
    <name type="scientific">Diphasiastrum complanatum</name>
    <name type="common">Issler's clubmoss</name>
    <name type="synonym">Lycopodium complanatum</name>
    <dbReference type="NCBI Taxonomy" id="34168"/>
    <lineage>
        <taxon>Eukaryota</taxon>
        <taxon>Viridiplantae</taxon>
        <taxon>Streptophyta</taxon>
        <taxon>Embryophyta</taxon>
        <taxon>Tracheophyta</taxon>
        <taxon>Lycopodiopsida</taxon>
        <taxon>Lycopodiales</taxon>
        <taxon>Lycopodiaceae</taxon>
        <taxon>Lycopodioideae</taxon>
        <taxon>Diphasiastrum</taxon>
    </lineage>
</organism>
<dbReference type="EMBL" id="CM055096">
    <property type="protein sequence ID" value="KAJ7556532.1"/>
    <property type="molecule type" value="Genomic_DNA"/>
</dbReference>
<evidence type="ECO:0000313" key="1">
    <source>
        <dbReference type="EMBL" id="KAJ7556532.1"/>
    </source>
</evidence>
<dbReference type="Proteomes" id="UP001162992">
    <property type="component" value="Chromosome 5"/>
</dbReference>
<proteinExistence type="predicted"/>
<gene>
    <name evidence="1" type="ORF">O6H91_05G087700</name>
</gene>
<sequence>MGSLISRCIFLVLGYIYPAYICFKSLEHNPKQERLLFWCQYWMIVAVFTVFERIGDVLISWLPLYYEAKIAFVLYLWHPNMKGAPYIYGTFVKPYLTTHEREIDRTLNELKTRTGDMALSYWQSVAMLSQSKFLKLLRVASQRIKPAKNTGRPKPSLSIPPLEEESPLPPQEAPTHDPQPIEEGMGDAQKEGNRKAEITSQEAEAHIETQHEEPKSEMVTMLGLHKKTQSNHDLPQSSI</sequence>
<name>A0ACC2DRE1_DIPCM</name>
<accession>A0ACC2DRE1</accession>
<keyword evidence="2" id="KW-1185">Reference proteome</keyword>
<reference evidence="2" key="1">
    <citation type="journal article" date="2024" name="Proc. Natl. Acad. Sci. U.S.A.">
        <title>Extraordinary preservation of gene collinearity over three hundred million years revealed in homosporous lycophytes.</title>
        <authorList>
            <person name="Li C."/>
            <person name="Wickell D."/>
            <person name="Kuo L.Y."/>
            <person name="Chen X."/>
            <person name="Nie B."/>
            <person name="Liao X."/>
            <person name="Peng D."/>
            <person name="Ji J."/>
            <person name="Jenkins J."/>
            <person name="Williams M."/>
            <person name="Shu S."/>
            <person name="Plott C."/>
            <person name="Barry K."/>
            <person name="Rajasekar S."/>
            <person name="Grimwood J."/>
            <person name="Han X."/>
            <person name="Sun S."/>
            <person name="Hou Z."/>
            <person name="He W."/>
            <person name="Dai G."/>
            <person name="Sun C."/>
            <person name="Schmutz J."/>
            <person name="Leebens-Mack J.H."/>
            <person name="Li F.W."/>
            <person name="Wang L."/>
        </authorList>
    </citation>
    <scope>NUCLEOTIDE SEQUENCE [LARGE SCALE GENOMIC DNA]</scope>
    <source>
        <strain evidence="2">cv. PW_Plant_1</strain>
    </source>
</reference>
<evidence type="ECO:0000313" key="2">
    <source>
        <dbReference type="Proteomes" id="UP001162992"/>
    </source>
</evidence>